<evidence type="ECO:0000259" key="9">
    <source>
        <dbReference type="PROSITE" id="PS50112"/>
    </source>
</evidence>
<evidence type="ECO:0000256" key="1">
    <source>
        <dbReference type="ARBA" id="ARBA00000085"/>
    </source>
</evidence>
<evidence type="ECO:0000256" key="6">
    <source>
        <dbReference type="ARBA" id="ARBA00023012"/>
    </source>
</evidence>
<dbReference type="AlphaFoldDB" id="A0A8J3ITE1"/>
<feature type="domain" description="Histidine kinase" evidence="8">
    <location>
        <begin position="369"/>
        <end position="588"/>
    </location>
</feature>
<dbReference type="InterPro" id="IPR003661">
    <property type="entry name" value="HisK_dim/P_dom"/>
</dbReference>
<organism evidence="11 12">
    <name type="scientific">Reticulibacter mediterranei</name>
    <dbReference type="NCBI Taxonomy" id="2778369"/>
    <lineage>
        <taxon>Bacteria</taxon>
        <taxon>Bacillati</taxon>
        <taxon>Chloroflexota</taxon>
        <taxon>Ktedonobacteria</taxon>
        <taxon>Ktedonobacterales</taxon>
        <taxon>Reticulibacteraceae</taxon>
        <taxon>Reticulibacter</taxon>
    </lineage>
</organism>
<dbReference type="SMART" id="SM00387">
    <property type="entry name" value="HATPase_c"/>
    <property type="match status" value="1"/>
</dbReference>
<dbReference type="SUPFAM" id="SSF47384">
    <property type="entry name" value="Homodimeric domain of signal transducing histidine kinase"/>
    <property type="match status" value="1"/>
</dbReference>
<keyword evidence="4" id="KW-0808">Transferase</keyword>
<dbReference type="Gene3D" id="1.10.287.130">
    <property type="match status" value="1"/>
</dbReference>
<comment type="catalytic activity">
    <reaction evidence="1">
        <text>ATP + protein L-histidine = ADP + protein N-phospho-L-histidine.</text>
        <dbReference type="EC" id="2.7.13.3"/>
    </reaction>
</comment>
<dbReference type="InterPro" id="IPR052162">
    <property type="entry name" value="Sensor_kinase/Photoreceptor"/>
</dbReference>
<dbReference type="InterPro" id="IPR000014">
    <property type="entry name" value="PAS"/>
</dbReference>
<comment type="caution">
    <text evidence="11">The sequence shown here is derived from an EMBL/GenBank/DDBJ whole genome shotgun (WGS) entry which is preliminary data.</text>
</comment>
<dbReference type="Proteomes" id="UP000597444">
    <property type="component" value="Unassembled WGS sequence"/>
</dbReference>
<keyword evidence="12" id="KW-1185">Reference proteome</keyword>
<dbReference type="Pfam" id="PF02518">
    <property type="entry name" value="HATPase_c"/>
    <property type="match status" value="1"/>
</dbReference>
<dbReference type="CDD" id="cd00082">
    <property type="entry name" value="HisKA"/>
    <property type="match status" value="1"/>
</dbReference>
<dbReference type="SMART" id="SM00086">
    <property type="entry name" value="PAC"/>
    <property type="match status" value="1"/>
</dbReference>
<dbReference type="PROSITE" id="PS50113">
    <property type="entry name" value="PAC"/>
    <property type="match status" value="1"/>
</dbReference>
<evidence type="ECO:0000259" key="8">
    <source>
        <dbReference type="PROSITE" id="PS50109"/>
    </source>
</evidence>
<dbReference type="PRINTS" id="PR00344">
    <property type="entry name" value="BCTRLSENSOR"/>
</dbReference>
<name>A0A8J3ITE1_9CHLR</name>
<dbReference type="InterPro" id="IPR029016">
    <property type="entry name" value="GAF-like_dom_sf"/>
</dbReference>
<dbReference type="CDD" id="cd00130">
    <property type="entry name" value="PAS"/>
    <property type="match status" value="1"/>
</dbReference>
<dbReference type="Gene3D" id="2.10.70.100">
    <property type="match status" value="1"/>
</dbReference>
<dbReference type="PROSITE" id="PS50109">
    <property type="entry name" value="HIS_KIN"/>
    <property type="match status" value="1"/>
</dbReference>
<dbReference type="RefSeq" id="WP_220209006.1">
    <property type="nucleotide sequence ID" value="NZ_BNJK01000002.1"/>
</dbReference>
<dbReference type="Gene3D" id="3.30.565.10">
    <property type="entry name" value="Histidine kinase-like ATPase, C-terminal domain"/>
    <property type="match status" value="1"/>
</dbReference>
<evidence type="ECO:0000259" key="10">
    <source>
        <dbReference type="PROSITE" id="PS50113"/>
    </source>
</evidence>
<feature type="domain" description="PAS" evidence="9">
    <location>
        <begin position="198"/>
        <end position="270"/>
    </location>
</feature>
<dbReference type="Pfam" id="PF08447">
    <property type="entry name" value="PAS_3"/>
    <property type="match status" value="1"/>
</dbReference>
<evidence type="ECO:0000313" key="12">
    <source>
        <dbReference type="Proteomes" id="UP000597444"/>
    </source>
</evidence>
<dbReference type="InterPro" id="IPR004358">
    <property type="entry name" value="Sig_transdc_His_kin-like_C"/>
</dbReference>
<dbReference type="EC" id="2.7.13.3" evidence="2"/>
<dbReference type="InterPro" id="IPR003018">
    <property type="entry name" value="GAF"/>
</dbReference>
<dbReference type="PANTHER" id="PTHR43304:SF1">
    <property type="entry name" value="PAC DOMAIN-CONTAINING PROTEIN"/>
    <property type="match status" value="1"/>
</dbReference>
<evidence type="ECO:0000256" key="7">
    <source>
        <dbReference type="SAM" id="MobiDB-lite"/>
    </source>
</evidence>
<dbReference type="NCBIfam" id="TIGR00229">
    <property type="entry name" value="sensory_box"/>
    <property type="match status" value="1"/>
</dbReference>
<dbReference type="PANTHER" id="PTHR43304">
    <property type="entry name" value="PHYTOCHROME-LIKE PROTEIN CPH1"/>
    <property type="match status" value="1"/>
</dbReference>
<proteinExistence type="predicted"/>
<dbReference type="PROSITE" id="PS50112">
    <property type="entry name" value="PAS"/>
    <property type="match status" value="1"/>
</dbReference>
<feature type="region of interest" description="Disordered" evidence="7">
    <location>
        <begin position="1"/>
        <end position="23"/>
    </location>
</feature>
<dbReference type="InterPro" id="IPR003594">
    <property type="entry name" value="HATPase_dom"/>
</dbReference>
<dbReference type="InterPro" id="IPR001610">
    <property type="entry name" value="PAC"/>
</dbReference>
<dbReference type="InterPro" id="IPR000700">
    <property type="entry name" value="PAS-assoc_C"/>
</dbReference>
<sequence length="594" mass="66372">MSDQPSSRAETQPQQGVDTPRFKLGPLGNLSLEISIIQNKEDTLQGMLTACTEAMARHLDIALARIWLVNEAENVLEVQASSGMYTHLNGPHARVPIGTWRLGLIAAERASYMTNDVASDPDIADQEWARQEEIVGFAGYPLSVGKRLIGVLALFTRYKLDNVALQTIETIANGLALAVERLSLLERERGARAEAEMSQQRLSLAHQAAHIGTFEWDIQTNEIVWTPELEALYGLPPGGFEGKYENWAQRVHPDDLQQAEANLQSAASGGPPYNTEFRVIWPDGARRWLLAKGQVTHYDDAGHPRRMIGVNIDITDRKRAEQDLALMNLRLQDLNANLEAMVTARTESLRQTNIELQRSNQELQDFAYVASHDLQEPLRKIQAFGNLLEEEYGEQLGEGKSYLDRMRNSAGRMRVLIEDLLTFSRVTTKAQPFAPVDLNVIVRDVIDDLSSRLQMTQGDIEIVGDLPTIEADPRQMYQMLQNLLNNALKFHQPGQPPHVRMHTELQEPPDTPKQYVLFIEDNGIGFDEKYLDRIFTVFQRLHGRGSYEGTGIGLAVVRKIVERHGGTITASSTPGKGSTFIVTLPACQVSPEKG</sequence>
<keyword evidence="5" id="KW-0418">Kinase</keyword>
<evidence type="ECO:0000256" key="3">
    <source>
        <dbReference type="ARBA" id="ARBA00022553"/>
    </source>
</evidence>
<keyword evidence="6" id="KW-0902">Two-component regulatory system</keyword>
<keyword evidence="3" id="KW-0597">Phosphoprotein</keyword>
<dbReference type="SUPFAM" id="SSF55874">
    <property type="entry name" value="ATPase domain of HSP90 chaperone/DNA topoisomerase II/histidine kinase"/>
    <property type="match status" value="1"/>
</dbReference>
<gene>
    <name evidence="11" type="ORF">KSF_082960</name>
</gene>
<accession>A0A8J3ITE1</accession>
<dbReference type="Pfam" id="PF13185">
    <property type="entry name" value="GAF_2"/>
    <property type="match status" value="1"/>
</dbReference>
<evidence type="ECO:0000256" key="4">
    <source>
        <dbReference type="ARBA" id="ARBA00022679"/>
    </source>
</evidence>
<dbReference type="Gene3D" id="3.30.450.40">
    <property type="match status" value="1"/>
</dbReference>
<dbReference type="SUPFAM" id="SSF55785">
    <property type="entry name" value="PYP-like sensor domain (PAS domain)"/>
    <property type="match status" value="1"/>
</dbReference>
<reference evidence="11" key="1">
    <citation type="submission" date="2020-10" db="EMBL/GenBank/DDBJ databases">
        <title>Taxonomic study of unclassified bacteria belonging to the class Ktedonobacteria.</title>
        <authorList>
            <person name="Yabe S."/>
            <person name="Wang C.M."/>
            <person name="Zheng Y."/>
            <person name="Sakai Y."/>
            <person name="Cavaletti L."/>
            <person name="Monciardini P."/>
            <person name="Donadio S."/>
        </authorList>
    </citation>
    <scope>NUCLEOTIDE SEQUENCE</scope>
    <source>
        <strain evidence="11">ID150040</strain>
    </source>
</reference>
<dbReference type="SMART" id="SM00065">
    <property type="entry name" value="GAF"/>
    <property type="match status" value="1"/>
</dbReference>
<evidence type="ECO:0000313" key="11">
    <source>
        <dbReference type="EMBL" id="GHO98248.1"/>
    </source>
</evidence>
<feature type="domain" description="PAC" evidence="10">
    <location>
        <begin position="273"/>
        <end position="326"/>
    </location>
</feature>
<protein>
    <recommendedName>
        <fullName evidence="2">histidine kinase</fullName>
        <ecNumber evidence="2">2.7.13.3</ecNumber>
    </recommendedName>
</protein>
<dbReference type="Gene3D" id="3.30.450.20">
    <property type="entry name" value="PAS domain"/>
    <property type="match status" value="1"/>
</dbReference>
<feature type="compositionally biased region" description="Polar residues" evidence="7">
    <location>
        <begin position="1"/>
        <end position="17"/>
    </location>
</feature>
<dbReference type="InterPro" id="IPR036097">
    <property type="entry name" value="HisK_dim/P_sf"/>
</dbReference>
<dbReference type="SUPFAM" id="SSF55781">
    <property type="entry name" value="GAF domain-like"/>
    <property type="match status" value="1"/>
</dbReference>
<dbReference type="InterPro" id="IPR035965">
    <property type="entry name" value="PAS-like_dom_sf"/>
</dbReference>
<evidence type="ECO:0000256" key="5">
    <source>
        <dbReference type="ARBA" id="ARBA00022777"/>
    </source>
</evidence>
<dbReference type="GO" id="GO:0000155">
    <property type="term" value="F:phosphorelay sensor kinase activity"/>
    <property type="evidence" value="ECO:0007669"/>
    <property type="project" value="InterPro"/>
</dbReference>
<dbReference type="Pfam" id="PF00512">
    <property type="entry name" value="HisKA"/>
    <property type="match status" value="1"/>
</dbReference>
<dbReference type="EMBL" id="BNJK01000002">
    <property type="protein sequence ID" value="GHO98248.1"/>
    <property type="molecule type" value="Genomic_DNA"/>
</dbReference>
<dbReference type="InterPro" id="IPR013655">
    <property type="entry name" value="PAS_fold_3"/>
</dbReference>
<dbReference type="InterPro" id="IPR036890">
    <property type="entry name" value="HATPase_C_sf"/>
</dbReference>
<dbReference type="SMART" id="SM00388">
    <property type="entry name" value="HisKA"/>
    <property type="match status" value="1"/>
</dbReference>
<evidence type="ECO:0000256" key="2">
    <source>
        <dbReference type="ARBA" id="ARBA00012438"/>
    </source>
</evidence>
<dbReference type="FunFam" id="3.30.565.10:FF:000006">
    <property type="entry name" value="Sensor histidine kinase WalK"/>
    <property type="match status" value="1"/>
</dbReference>
<dbReference type="InterPro" id="IPR005467">
    <property type="entry name" value="His_kinase_dom"/>
</dbReference>
<dbReference type="SMART" id="SM00091">
    <property type="entry name" value="PAS"/>
    <property type="match status" value="1"/>
</dbReference>